<dbReference type="Gramene" id="TraesCAD_scaffold_056958_01G000500.1">
    <property type="protein sequence ID" value="TraesCAD_scaffold_056958_01G000500.1"/>
    <property type="gene ID" value="TraesCAD_scaffold_056958_01G000500"/>
</dbReference>
<accession>A0A3B6MUB5</accession>
<dbReference type="Gramene" id="TraesCS5D02G283500.1">
    <property type="protein sequence ID" value="TraesCS5D02G283500.1"/>
    <property type="gene ID" value="TraesCS5D02G283500"/>
</dbReference>
<proteinExistence type="predicted"/>
<protein>
    <submittedName>
        <fullName evidence="3">Uncharacterized protein</fullName>
    </submittedName>
</protein>
<dbReference type="PANTHER" id="PTHR35749:SF1">
    <property type="entry name" value="OSJNBA0084A10.10 PROTEIN"/>
    <property type="match status" value="1"/>
</dbReference>
<dbReference type="SMR" id="A0A3B6MUB5"/>
<dbReference type="Gramene" id="TraesRN5D0100677400.1">
    <property type="protein sequence ID" value="TraesRN5D0100677400.1"/>
    <property type="gene ID" value="TraesRN5D0100677400"/>
</dbReference>
<sequence length="266" mass="30007">MPTWSTQLWGPVASVAPAWLGNSASISRPLPGRPARSRSNQPQISPDTRPPRPARRPPPPPPRSHAPPARDAPATHASPQSPSPLFLVGTPRSPSAVSDRLCRADRWSTGGMDKLVQFGKKAWFVVRVMSGYEERRIRSYRLQLQQRLQQAQAKKKEIEKQPEQVILSEVRQVVQQMQALNQHLEEAETAIDEYFKPIDKNAQILIDMQMEKEEKQMKEMLQVMRGQIQMQREIETMKAEASAVEPVDTQASATTAEIPPKQENTK</sequence>
<feature type="compositionally biased region" description="Polar residues" evidence="2">
    <location>
        <begin position="37"/>
        <end position="46"/>
    </location>
</feature>
<keyword evidence="1" id="KW-0175">Coiled coil</keyword>
<dbReference type="PANTHER" id="PTHR35749">
    <property type="entry name" value="OSJNBA0084A10.10 PROTEIN"/>
    <property type="match status" value="1"/>
</dbReference>
<evidence type="ECO:0000313" key="3">
    <source>
        <dbReference type="EnsemblPlants" id="TraesCS5D02G283500.1"/>
    </source>
</evidence>
<reference evidence="3" key="2">
    <citation type="submission" date="2018-10" db="UniProtKB">
        <authorList>
            <consortium name="EnsemblPlants"/>
        </authorList>
    </citation>
    <scope>IDENTIFICATION</scope>
</reference>
<dbReference type="AlphaFoldDB" id="A0A3B6MUB5"/>
<name>A0A3B6MUB5_WHEAT</name>
<dbReference type="Gramene" id="TraesWEE_scaffold_043283_01G000500.1">
    <property type="protein sequence ID" value="TraesWEE_scaffold_043283_01G000500.1"/>
    <property type="gene ID" value="TraesWEE_scaffold_043283_01G000500"/>
</dbReference>
<dbReference type="Gramene" id="TraesCLE_scaffold_054987_01G000500.1">
    <property type="protein sequence ID" value="TraesCLE_scaffold_054987_01G000500.1"/>
    <property type="gene ID" value="TraesCLE_scaffold_054987_01G000500"/>
</dbReference>
<keyword evidence="4" id="KW-1185">Reference proteome</keyword>
<feature type="compositionally biased region" description="Pro residues" evidence="2">
    <location>
        <begin position="56"/>
        <end position="65"/>
    </location>
</feature>
<organism evidence="3">
    <name type="scientific">Triticum aestivum</name>
    <name type="common">Wheat</name>
    <dbReference type="NCBI Taxonomy" id="4565"/>
    <lineage>
        <taxon>Eukaryota</taxon>
        <taxon>Viridiplantae</taxon>
        <taxon>Streptophyta</taxon>
        <taxon>Embryophyta</taxon>
        <taxon>Tracheophyta</taxon>
        <taxon>Spermatophyta</taxon>
        <taxon>Magnoliopsida</taxon>
        <taxon>Liliopsida</taxon>
        <taxon>Poales</taxon>
        <taxon>Poaceae</taxon>
        <taxon>BOP clade</taxon>
        <taxon>Pooideae</taxon>
        <taxon>Triticodae</taxon>
        <taxon>Triticeae</taxon>
        <taxon>Triticinae</taxon>
        <taxon>Triticum</taxon>
    </lineage>
</organism>
<dbReference type="Gramene" id="TraesCS5D03G0648000.1">
    <property type="protein sequence ID" value="TraesCS5D03G0648000.1.CDS"/>
    <property type="gene ID" value="TraesCS5D03G0648000"/>
</dbReference>
<dbReference type="EnsemblPlants" id="TraesCS5D02G283500.1">
    <property type="protein sequence ID" value="TraesCS5D02G283500.1"/>
    <property type="gene ID" value="TraesCS5D02G283500"/>
</dbReference>
<evidence type="ECO:0000256" key="1">
    <source>
        <dbReference type="SAM" id="Coils"/>
    </source>
</evidence>
<evidence type="ECO:0000256" key="2">
    <source>
        <dbReference type="SAM" id="MobiDB-lite"/>
    </source>
</evidence>
<evidence type="ECO:0000313" key="4">
    <source>
        <dbReference type="Proteomes" id="UP000019116"/>
    </source>
</evidence>
<dbReference type="OrthoDB" id="1929657at2759"/>
<feature type="region of interest" description="Disordered" evidence="2">
    <location>
        <begin position="237"/>
        <end position="266"/>
    </location>
</feature>
<reference evidence="3" key="1">
    <citation type="submission" date="2018-08" db="EMBL/GenBank/DDBJ databases">
        <authorList>
            <person name="Rossello M."/>
        </authorList>
    </citation>
    <scope>NUCLEOTIDE SEQUENCE [LARGE SCALE GENOMIC DNA]</scope>
    <source>
        <strain evidence="3">cv. Chinese Spring</strain>
    </source>
</reference>
<feature type="coiled-coil region" evidence="1">
    <location>
        <begin position="141"/>
        <end position="190"/>
    </location>
</feature>
<dbReference type="Proteomes" id="UP000019116">
    <property type="component" value="Chromosome 5D"/>
</dbReference>
<feature type="region of interest" description="Disordered" evidence="2">
    <location>
        <begin position="20"/>
        <end position="94"/>
    </location>
</feature>
<dbReference type="Gramene" id="TraesROB_scaffold_065525_01G000300.1">
    <property type="protein sequence ID" value="TraesROB_scaffold_065525_01G000300.1"/>
    <property type="gene ID" value="TraesROB_scaffold_065525_01G000300"/>
</dbReference>